<keyword evidence="2 4" id="KW-0689">Ribosomal protein</keyword>
<dbReference type="GO" id="GO:0003735">
    <property type="term" value="F:structural constituent of ribosome"/>
    <property type="evidence" value="ECO:0007669"/>
    <property type="project" value="InterPro"/>
</dbReference>
<dbReference type="PROSITE" id="PS00055">
    <property type="entry name" value="RIBOSOMAL_S12"/>
    <property type="match status" value="1"/>
</dbReference>
<keyword evidence="3 4" id="KW-0687">Ribonucleoprotein</keyword>
<evidence type="ECO:0000256" key="3">
    <source>
        <dbReference type="ARBA" id="ARBA00023274"/>
    </source>
</evidence>
<accession>A0A8A1RXB1</accession>
<name>A0A8A1RXB1_9EUKA</name>
<dbReference type="InterPro" id="IPR012340">
    <property type="entry name" value="NA-bd_OB-fold"/>
</dbReference>
<organism evidence="5">
    <name type="scientific">Phaeocystis globosa</name>
    <dbReference type="NCBI Taxonomy" id="33658"/>
    <lineage>
        <taxon>Eukaryota</taxon>
        <taxon>Haptista</taxon>
        <taxon>Haptophyta</taxon>
        <taxon>Prymnesiophyceae</taxon>
        <taxon>Phaeocystales</taxon>
        <taxon>Phaeocystaceae</taxon>
        <taxon>Phaeocystis</taxon>
    </lineage>
</organism>
<dbReference type="InterPro" id="IPR006032">
    <property type="entry name" value="Ribosomal_uS12"/>
</dbReference>
<dbReference type="GO" id="GO:0015935">
    <property type="term" value="C:small ribosomal subunit"/>
    <property type="evidence" value="ECO:0007669"/>
    <property type="project" value="InterPro"/>
</dbReference>
<dbReference type="Pfam" id="PF00164">
    <property type="entry name" value="Ribosom_S12_S23"/>
    <property type="match status" value="1"/>
</dbReference>
<keyword evidence="5" id="KW-0496">Mitochondrion</keyword>
<dbReference type="PANTHER" id="PTHR11652">
    <property type="entry name" value="30S RIBOSOMAL PROTEIN S12 FAMILY MEMBER"/>
    <property type="match status" value="1"/>
</dbReference>
<dbReference type="AlphaFoldDB" id="A0A8A1RXB1"/>
<proteinExistence type="inferred from homology"/>
<dbReference type="SUPFAM" id="SSF50249">
    <property type="entry name" value="Nucleic acid-binding proteins"/>
    <property type="match status" value="1"/>
</dbReference>
<evidence type="ECO:0000313" key="5">
    <source>
        <dbReference type="EMBL" id="QST19721.1"/>
    </source>
</evidence>
<gene>
    <name evidence="5" type="primary">rps12</name>
</gene>
<dbReference type="PRINTS" id="PR01034">
    <property type="entry name" value="RIBOSOMALS12"/>
</dbReference>
<evidence type="ECO:0000256" key="1">
    <source>
        <dbReference type="ARBA" id="ARBA00005657"/>
    </source>
</evidence>
<comment type="similarity">
    <text evidence="1 4">Belongs to the universal ribosomal protein uS12 family.</text>
</comment>
<evidence type="ECO:0000256" key="2">
    <source>
        <dbReference type="ARBA" id="ARBA00022980"/>
    </source>
</evidence>
<dbReference type="InterPro" id="IPR005679">
    <property type="entry name" value="Ribosomal_uS12_bac"/>
</dbReference>
<dbReference type="GO" id="GO:0006412">
    <property type="term" value="P:translation"/>
    <property type="evidence" value="ECO:0007669"/>
    <property type="project" value="InterPro"/>
</dbReference>
<dbReference type="GeneID" id="69221053"/>
<sequence length="119" mass="13386">MSYLIKLNKRSRKKHNNSGGFPQESGVCLKILTLSPKKPNSANRRVCKIKLIRTKQSLIVKIPGEGHNLQQHSTVLIRCGRSRDLIGVRHVAIRGKFDLTAVSNRVSSRSIYGIKNLKK</sequence>
<evidence type="ECO:0000256" key="4">
    <source>
        <dbReference type="RuleBase" id="RU003622"/>
    </source>
</evidence>
<dbReference type="RefSeq" id="YP_010230019.1">
    <property type="nucleotide sequence ID" value="NC_059693.1"/>
</dbReference>
<dbReference type="PIRSF" id="PIRSF002133">
    <property type="entry name" value="Ribosomal_S12/S23"/>
    <property type="match status" value="1"/>
</dbReference>
<dbReference type="EMBL" id="MW435860">
    <property type="protein sequence ID" value="QST19721.1"/>
    <property type="molecule type" value="Genomic_DNA"/>
</dbReference>
<protein>
    <submittedName>
        <fullName evidence="5">Ribosomal protein S12</fullName>
    </submittedName>
</protein>
<reference evidence="5" key="1">
    <citation type="journal article" date="2021" name="Front. Microbiol.">
        <title>Large Differences in the Haptophyte Phaeocystis globosa Mitochondrial Genomes Driven by Repeat Amplifications.</title>
        <authorList>
            <person name="Song H."/>
            <person name="Chen Y."/>
            <person name="Liu F."/>
            <person name="Chen N."/>
        </authorList>
    </citation>
    <scope>NUCLEOTIDE SEQUENCE</scope>
    <source>
        <strain evidence="5">CNS00066</strain>
    </source>
</reference>
<dbReference type="NCBIfam" id="TIGR00981">
    <property type="entry name" value="rpsL_bact"/>
    <property type="match status" value="1"/>
</dbReference>
<dbReference type="Gene3D" id="2.40.50.140">
    <property type="entry name" value="Nucleic acid-binding proteins"/>
    <property type="match status" value="1"/>
</dbReference>
<geneLocation type="mitochondrion" evidence="5"/>